<dbReference type="InterPro" id="IPR043145">
    <property type="entry name" value="Znf_ZZ_sf"/>
</dbReference>
<proteinExistence type="inferred from homology"/>
<dbReference type="Pfam" id="PF00569">
    <property type="entry name" value="ZZ"/>
    <property type="match status" value="1"/>
</dbReference>
<dbReference type="PANTHER" id="PTHR12268:SF13">
    <property type="entry name" value="E3 UBIQUITIN-PROTEIN LIGASE KCMF1"/>
    <property type="match status" value="1"/>
</dbReference>
<dbReference type="InterPro" id="IPR050774">
    <property type="entry name" value="KCMF1/Dystrophin"/>
</dbReference>
<name>B4GK36_DROPE</name>
<sequence>MGHRHVLCDGCQRHEFPGRRYRCLRCRNYDLCGDCYDQCVQTEHHLMDHPMQLILLEPQSVPELASDSDAVEQLHMSNCYTCPYCKVMGYTAKGLIQHVYGLHSEDDSYVVCPMCACAPAANLRTMQNLSRHLLTNHIDYANFLEPNTPPLPALPPEAATSSRRLRRRNYTRLLQQQQQQQQEDAAYAQLVNTGQFATDDTFLDLSNVQISNDLLNNLRSLYSDEEIANMTGSSASALNPTGRTSSPPSTPITPVVPHPEKPKKERRPKADRCLLTKWMAGQQKQWKISSKASKTREKQALFTEQILLSMMCDKHLELPEIEPIDDTLELKLSETESIETIEPNQSETEEPLKTGKVLEPMVAENDLTRLKTEKDLEPKISKVMSLMAIPWTQAFMASQTNDCNSSAIKQFIHLIGATTDETQVDEINQEPLD</sequence>
<dbReference type="GO" id="GO:0008270">
    <property type="term" value="F:zinc ion binding"/>
    <property type="evidence" value="ECO:0007669"/>
    <property type="project" value="UniProtKB-KW"/>
</dbReference>
<dbReference type="GO" id="GO:0005770">
    <property type="term" value="C:late endosome"/>
    <property type="evidence" value="ECO:0007669"/>
    <property type="project" value="UniProtKB-SubCell"/>
</dbReference>
<dbReference type="PROSITE" id="PS01357">
    <property type="entry name" value="ZF_ZZ_1"/>
    <property type="match status" value="1"/>
</dbReference>
<feature type="domain" description="ZZ-type" evidence="16">
    <location>
        <begin position="3"/>
        <end position="59"/>
    </location>
</feature>
<dbReference type="AlphaFoldDB" id="B4GK36"/>
<dbReference type="Pfam" id="PF05605">
    <property type="entry name" value="zf-Di19"/>
    <property type="match status" value="1"/>
</dbReference>
<dbReference type="GO" id="GO:0010646">
    <property type="term" value="P:regulation of cell communication"/>
    <property type="evidence" value="ECO:0007669"/>
    <property type="project" value="UniProtKB-ARBA"/>
</dbReference>
<keyword evidence="9" id="KW-0967">Endosome</keyword>
<comment type="similarity">
    <text evidence="4">Belongs to the KCMF1 family.</text>
</comment>
<dbReference type="Proteomes" id="UP000008744">
    <property type="component" value="Unassembled WGS sequence"/>
</dbReference>
<keyword evidence="13" id="KW-0458">Lysosome</keyword>
<dbReference type="EMBL" id="CH479184">
    <property type="protein sequence ID" value="EDW37002.1"/>
    <property type="molecule type" value="Genomic_DNA"/>
</dbReference>
<dbReference type="SMART" id="SM00355">
    <property type="entry name" value="ZnF_C2H2"/>
    <property type="match status" value="2"/>
</dbReference>
<keyword evidence="18" id="KW-1185">Reference proteome</keyword>
<evidence type="ECO:0000256" key="1">
    <source>
        <dbReference type="ARBA" id="ARBA00000900"/>
    </source>
</evidence>
<evidence type="ECO:0000256" key="7">
    <source>
        <dbReference type="ARBA" id="ARBA00022679"/>
    </source>
</evidence>
<dbReference type="PhylomeDB" id="B4GK36"/>
<dbReference type="HOGENOM" id="CLU_633516_0_0_1"/>
<evidence type="ECO:0000256" key="4">
    <source>
        <dbReference type="ARBA" id="ARBA00010938"/>
    </source>
</evidence>
<dbReference type="GO" id="GO:0005764">
    <property type="term" value="C:lysosome"/>
    <property type="evidence" value="ECO:0007669"/>
    <property type="project" value="UniProtKB-SubCell"/>
</dbReference>
<evidence type="ECO:0000259" key="16">
    <source>
        <dbReference type="PROSITE" id="PS50135"/>
    </source>
</evidence>
<evidence type="ECO:0000313" key="18">
    <source>
        <dbReference type="Proteomes" id="UP000008744"/>
    </source>
</evidence>
<evidence type="ECO:0000256" key="15">
    <source>
        <dbReference type="SAM" id="MobiDB-lite"/>
    </source>
</evidence>
<keyword evidence="12" id="KW-0862">Zinc</keyword>
<evidence type="ECO:0000256" key="13">
    <source>
        <dbReference type="ARBA" id="ARBA00023228"/>
    </source>
</evidence>
<reference evidence="17 18" key="1">
    <citation type="journal article" date="2007" name="Nature">
        <title>Evolution of genes and genomes on the Drosophila phylogeny.</title>
        <authorList>
            <consortium name="Drosophila 12 Genomes Consortium"/>
            <person name="Clark A.G."/>
            <person name="Eisen M.B."/>
            <person name="Smith D.R."/>
            <person name="Bergman C.M."/>
            <person name="Oliver B."/>
            <person name="Markow T.A."/>
            <person name="Kaufman T.C."/>
            <person name="Kellis M."/>
            <person name="Gelbart W."/>
            <person name="Iyer V.N."/>
            <person name="Pollard D.A."/>
            <person name="Sackton T.B."/>
            <person name="Larracuente A.M."/>
            <person name="Singh N.D."/>
            <person name="Abad J.P."/>
            <person name="Abt D.N."/>
            <person name="Adryan B."/>
            <person name="Aguade M."/>
            <person name="Akashi H."/>
            <person name="Anderson W.W."/>
            <person name="Aquadro C.F."/>
            <person name="Ardell D.H."/>
            <person name="Arguello R."/>
            <person name="Artieri C.G."/>
            <person name="Barbash D.A."/>
            <person name="Barker D."/>
            <person name="Barsanti P."/>
            <person name="Batterham P."/>
            <person name="Batzoglou S."/>
            <person name="Begun D."/>
            <person name="Bhutkar A."/>
            <person name="Blanco E."/>
            <person name="Bosak S.A."/>
            <person name="Bradley R.K."/>
            <person name="Brand A.D."/>
            <person name="Brent M.R."/>
            <person name="Brooks A.N."/>
            <person name="Brown R.H."/>
            <person name="Butlin R.K."/>
            <person name="Caggese C."/>
            <person name="Calvi B.R."/>
            <person name="Bernardo de Carvalho A."/>
            <person name="Caspi A."/>
            <person name="Castrezana S."/>
            <person name="Celniker S.E."/>
            <person name="Chang J.L."/>
            <person name="Chapple C."/>
            <person name="Chatterji S."/>
            <person name="Chinwalla A."/>
            <person name="Civetta A."/>
            <person name="Clifton S.W."/>
            <person name="Comeron J.M."/>
            <person name="Costello J.C."/>
            <person name="Coyne J.A."/>
            <person name="Daub J."/>
            <person name="David R.G."/>
            <person name="Delcher A.L."/>
            <person name="Delehaunty K."/>
            <person name="Do C.B."/>
            <person name="Ebling H."/>
            <person name="Edwards K."/>
            <person name="Eickbush T."/>
            <person name="Evans J.D."/>
            <person name="Filipski A."/>
            <person name="Findeiss S."/>
            <person name="Freyhult E."/>
            <person name="Fulton L."/>
            <person name="Fulton R."/>
            <person name="Garcia A.C."/>
            <person name="Gardiner A."/>
            <person name="Garfield D.A."/>
            <person name="Garvin B.E."/>
            <person name="Gibson G."/>
            <person name="Gilbert D."/>
            <person name="Gnerre S."/>
            <person name="Godfrey J."/>
            <person name="Good R."/>
            <person name="Gotea V."/>
            <person name="Gravely B."/>
            <person name="Greenberg A.J."/>
            <person name="Griffiths-Jones S."/>
            <person name="Gross S."/>
            <person name="Guigo R."/>
            <person name="Gustafson E.A."/>
            <person name="Haerty W."/>
            <person name="Hahn M.W."/>
            <person name="Halligan D.L."/>
            <person name="Halpern A.L."/>
            <person name="Halter G.M."/>
            <person name="Han M.V."/>
            <person name="Heger A."/>
            <person name="Hillier L."/>
            <person name="Hinrichs A.S."/>
            <person name="Holmes I."/>
            <person name="Hoskins R.A."/>
            <person name="Hubisz M.J."/>
            <person name="Hultmark D."/>
            <person name="Huntley M.A."/>
            <person name="Jaffe D.B."/>
            <person name="Jagadeeshan S."/>
            <person name="Jeck W.R."/>
            <person name="Johnson J."/>
            <person name="Jones C.D."/>
            <person name="Jordan W.C."/>
            <person name="Karpen G.H."/>
            <person name="Kataoka E."/>
            <person name="Keightley P.D."/>
            <person name="Kheradpour P."/>
            <person name="Kirkness E.F."/>
            <person name="Koerich L.B."/>
            <person name="Kristiansen K."/>
            <person name="Kudrna D."/>
            <person name="Kulathinal R.J."/>
            <person name="Kumar S."/>
            <person name="Kwok R."/>
            <person name="Lander E."/>
            <person name="Langley C.H."/>
            <person name="Lapoint R."/>
            <person name="Lazzaro B.P."/>
            <person name="Lee S.J."/>
            <person name="Levesque L."/>
            <person name="Li R."/>
            <person name="Lin C.F."/>
            <person name="Lin M.F."/>
            <person name="Lindblad-Toh K."/>
            <person name="Llopart A."/>
            <person name="Long M."/>
            <person name="Low L."/>
            <person name="Lozovsky E."/>
            <person name="Lu J."/>
            <person name="Luo M."/>
            <person name="Machado C.A."/>
            <person name="Makalowski W."/>
            <person name="Marzo M."/>
            <person name="Matsuda M."/>
            <person name="Matzkin L."/>
            <person name="McAllister B."/>
            <person name="McBride C.S."/>
            <person name="McKernan B."/>
            <person name="McKernan K."/>
            <person name="Mendez-Lago M."/>
            <person name="Minx P."/>
            <person name="Mollenhauer M.U."/>
            <person name="Montooth K."/>
            <person name="Mount S.M."/>
            <person name="Mu X."/>
            <person name="Myers E."/>
            <person name="Negre B."/>
            <person name="Newfeld S."/>
            <person name="Nielsen R."/>
            <person name="Noor M.A."/>
            <person name="O'Grady P."/>
            <person name="Pachter L."/>
            <person name="Papaceit M."/>
            <person name="Parisi M.J."/>
            <person name="Parisi M."/>
            <person name="Parts L."/>
            <person name="Pedersen J.S."/>
            <person name="Pesole G."/>
            <person name="Phillippy A.M."/>
            <person name="Ponting C.P."/>
            <person name="Pop M."/>
            <person name="Porcelli D."/>
            <person name="Powell J.R."/>
            <person name="Prohaska S."/>
            <person name="Pruitt K."/>
            <person name="Puig M."/>
            <person name="Quesneville H."/>
            <person name="Ram K.R."/>
            <person name="Rand D."/>
            <person name="Rasmussen M.D."/>
            <person name="Reed L.K."/>
            <person name="Reenan R."/>
            <person name="Reily A."/>
            <person name="Remington K.A."/>
            <person name="Rieger T.T."/>
            <person name="Ritchie M.G."/>
            <person name="Robin C."/>
            <person name="Rogers Y.H."/>
            <person name="Rohde C."/>
            <person name="Rozas J."/>
            <person name="Rubenfield M.J."/>
            <person name="Ruiz A."/>
            <person name="Russo S."/>
            <person name="Salzberg S.L."/>
            <person name="Sanchez-Gracia A."/>
            <person name="Saranga D.J."/>
            <person name="Sato H."/>
            <person name="Schaeffer S.W."/>
            <person name="Schatz M.C."/>
            <person name="Schlenke T."/>
            <person name="Schwartz R."/>
            <person name="Segarra C."/>
            <person name="Singh R.S."/>
            <person name="Sirot L."/>
            <person name="Sirota M."/>
            <person name="Sisneros N.B."/>
            <person name="Smith C.D."/>
            <person name="Smith T.F."/>
            <person name="Spieth J."/>
            <person name="Stage D.E."/>
            <person name="Stark A."/>
            <person name="Stephan W."/>
            <person name="Strausberg R.L."/>
            <person name="Strempel S."/>
            <person name="Sturgill D."/>
            <person name="Sutton G."/>
            <person name="Sutton G.G."/>
            <person name="Tao W."/>
            <person name="Teichmann S."/>
            <person name="Tobari Y.N."/>
            <person name="Tomimura Y."/>
            <person name="Tsolas J.M."/>
            <person name="Valente V.L."/>
            <person name="Venter E."/>
            <person name="Venter J.C."/>
            <person name="Vicario S."/>
            <person name="Vieira F.G."/>
            <person name="Vilella A.J."/>
            <person name="Villasante A."/>
            <person name="Walenz B."/>
            <person name="Wang J."/>
            <person name="Wasserman M."/>
            <person name="Watts T."/>
            <person name="Wilson D."/>
            <person name="Wilson R.K."/>
            <person name="Wing R.A."/>
            <person name="Wolfner M.F."/>
            <person name="Wong A."/>
            <person name="Wong G.K."/>
            <person name="Wu C.I."/>
            <person name="Wu G."/>
            <person name="Yamamoto D."/>
            <person name="Yang H.P."/>
            <person name="Yang S.P."/>
            <person name="Yorke J.A."/>
            <person name="Yoshida K."/>
            <person name="Zdobnov E."/>
            <person name="Zhang P."/>
            <person name="Zhang Y."/>
            <person name="Zimin A.V."/>
            <person name="Baldwin J."/>
            <person name="Abdouelleil A."/>
            <person name="Abdulkadir J."/>
            <person name="Abebe A."/>
            <person name="Abera B."/>
            <person name="Abreu J."/>
            <person name="Acer S.C."/>
            <person name="Aftuck L."/>
            <person name="Alexander A."/>
            <person name="An P."/>
            <person name="Anderson E."/>
            <person name="Anderson S."/>
            <person name="Arachi H."/>
            <person name="Azer M."/>
            <person name="Bachantsang P."/>
            <person name="Barry A."/>
            <person name="Bayul T."/>
            <person name="Berlin A."/>
            <person name="Bessette D."/>
            <person name="Bloom T."/>
            <person name="Blye J."/>
            <person name="Boguslavskiy L."/>
            <person name="Bonnet C."/>
            <person name="Boukhgalter B."/>
            <person name="Bourzgui I."/>
            <person name="Brown A."/>
            <person name="Cahill P."/>
            <person name="Channer S."/>
            <person name="Cheshatsang Y."/>
            <person name="Chuda L."/>
            <person name="Citroen M."/>
            <person name="Collymore A."/>
            <person name="Cooke P."/>
            <person name="Costello M."/>
            <person name="D'Aco K."/>
            <person name="Daza R."/>
            <person name="De Haan G."/>
            <person name="DeGray S."/>
            <person name="DeMaso C."/>
            <person name="Dhargay N."/>
            <person name="Dooley K."/>
            <person name="Dooley E."/>
            <person name="Doricent M."/>
            <person name="Dorje P."/>
            <person name="Dorjee K."/>
            <person name="Dupes A."/>
            <person name="Elong R."/>
            <person name="Falk J."/>
            <person name="Farina A."/>
            <person name="Faro S."/>
            <person name="Ferguson D."/>
            <person name="Fisher S."/>
            <person name="Foley C.D."/>
            <person name="Franke A."/>
            <person name="Friedrich D."/>
            <person name="Gadbois L."/>
            <person name="Gearin G."/>
            <person name="Gearin C.R."/>
            <person name="Giannoukos G."/>
            <person name="Goode T."/>
            <person name="Graham J."/>
            <person name="Grandbois E."/>
            <person name="Grewal S."/>
            <person name="Gyaltsen K."/>
            <person name="Hafez N."/>
            <person name="Hagos B."/>
            <person name="Hall J."/>
            <person name="Henson C."/>
            <person name="Hollinger A."/>
            <person name="Honan T."/>
            <person name="Huard M.D."/>
            <person name="Hughes L."/>
            <person name="Hurhula B."/>
            <person name="Husby M.E."/>
            <person name="Kamat A."/>
            <person name="Kanga B."/>
            <person name="Kashin S."/>
            <person name="Khazanovich D."/>
            <person name="Kisner P."/>
            <person name="Lance K."/>
            <person name="Lara M."/>
            <person name="Lee W."/>
            <person name="Lennon N."/>
            <person name="Letendre F."/>
            <person name="LeVine R."/>
            <person name="Lipovsky A."/>
            <person name="Liu X."/>
            <person name="Liu J."/>
            <person name="Liu S."/>
            <person name="Lokyitsang T."/>
            <person name="Lokyitsang Y."/>
            <person name="Lubonja R."/>
            <person name="Lui A."/>
            <person name="MacDonald P."/>
            <person name="Magnisalis V."/>
            <person name="Maru K."/>
            <person name="Matthews C."/>
            <person name="McCusker W."/>
            <person name="McDonough S."/>
            <person name="Mehta T."/>
            <person name="Meldrim J."/>
            <person name="Meneus L."/>
            <person name="Mihai O."/>
            <person name="Mihalev A."/>
            <person name="Mihova T."/>
            <person name="Mittelman R."/>
            <person name="Mlenga V."/>
            <person name="Montmayeur A."/>
            <person name="Mulrain L."/>
            <person name="Navidi A."/>
            <person name="Naylor J."/>
            <person name="Negash T."/>
            <person name="Nguyen T."/>
            <person name="Nguyen N."/>
            <person name="Nicol R."/>
            <person name="Norbu C."/>
            <person name="Norbu N."/>
            <person name="Novod N."/>
            <person name="O'Neill B."/>
            <person name="Osman S."/>
            <person name="Markiewicz E."/>
            <person name="Oyono O.L."/>
            <person name="Patti C."/>
            <person name="Phunkhang P."/>
            <person name="Pierre F."/>
            <person name="Priest M."/>
            <person name="Raghuraman S."/>
            <person name="Rege F."/>
            <person name="Reyes R."/>
            <person name="Rise C."/>
            <person name="Rogov P."/>
            <person name="Ross K."/>
            <person name="Ryan E."/>
            <person name="Settipalli S."/>
            <person name="Shea T."/>
            <person name="Sherpa N."/>
            <person name="Shi L."/>
            <person name="Shih D."/>
            <person name="Sparrow T."/>
            <person name="Spaulding J."/>
            <person name="Stalker J."/>
            <person name="Stange-Thomann N."/>
            <person name="Stavropoulos S."/>
            <person name="Stone C."/>
            <person name="Strader C."/>
            <person name="Tesfaye S."/>
            <person name="Thomson T."/>
            <person name="Thoulutsang Y."/>
            <person name="Thoulutsang D."/>
            <person name="Topham K."/>
            <person name="Topping I."/>
            <person name="Tsamla T."/>
            <person name="Vassiliev H."/>
            <person name="Vo A."/>
            <person name="Wangchuk T."/>
            <person name="Wangdi T."/>
            <person name="Weiand M."/>
            <person name="Wilkinson J."/>
            <person name="Wilson A."/>
            <person name="Yadav S."/>
            <person name="Young G."/>
            <person name="Yu Q."/>
            <person name="Zembek L."/>
            <person name="Zhong D."/>
            <person name="Zimmer A."/>
            <person name="Zwirko Z."/>
            <person name="Jaffe D.B."/>
            <person name="Alvarez P."/>
            <person name="Brockman W."/>
            <person name="Butler J."/>
            <person name="Chin C."/>
            <person name="Gnerre S."/>
            <person name="Grabherr M."/>
            <person name="Kleber M."/>
            <person name="Mauceli E."/>
            <person name="MacCallum I."/>
        </authorList>
    </citation>
    <scope>NUCLEOTIDE SEQUENCE [LARGE SCALE GENOMIC DNA]</scope>
    <source>
        <strain evidence="18">MSH-3 / Tucson 14011-0111.49</strain>
    </source>
</reference>
<dbReference type="PANTHER" id="PTHR12268">
    <property type="entry name" value="E3 UBIQUITIN-PROTEIN LIGASE KCMF1"/>
    <property type="match status" value="1"/>
</dbReference>
<evidence type="ECO:0000313" key="17">
    <source>
        <dbReference type="EMBL" id="EDW37002.1"/>
    </source>
</evidence>
<dbReference type="InterPro" id="IPR008598">
    <property type="entry name" value="Di19_Zn-bd"/>
</dbReference>
<protein>
    <recommendedName>
        <fullName evidence="6">E3 ubiquitin-protein ligase KCMF1</fullName>
        <ecNumber evidence="5">2.3.2.27</ecNumber>
    </recommendedName>
</protein>
<dbReference type="GO" id="GO:0045202">
    <property type="term" value="C:synapse"/>
    <property type="evidence" value="ECO:0007669"/>
    <property type="project" value="GOC"/>
</dbReference>
<evidence type="ECO:0000256" key="14">
    <source>
        <dbReference type="PROSITE-ProRule" id="PRU00228"/>
    </source>
</evidence>
<dbReference type="KEGG" id="dpe:6593330"/>
<dbReference type="InterPro" id="IPR000433">
    <property type="entry name" value="Znf_ZZ"/>
</dbReference>
<keyword evidence="11" id="KW-0833">Ubl conjugation pathway</keyword>
<evidence type="ECO:0000256" key="9">
    <source>
        <dbReference type="ARBA" id="ARBA00022753"/>
    </source>
</evidence>
<dbReference type="InterPro" id="IPR013087">
    <property type="entry name" value="Znf_C2H2_type"/>
</dbReference>
<feature type="compositionally biased region" description="Basic and acidic residues" evidence="15">
    <location>
        <begin position="258"/>
        <end position="270"/>
    </location>
</feature>
<evidence type="ECO:0000256" key="5">
    <source>
        <dbReference type="ARBA" id="ARBA00012483"/>
    </source>
</evidence>
<dbReference type="Gene3D" id="3.30.60.90">
    <property type="match status" value="1"/>
</dbReference>
<evidence type="ECO:0000256" key="11">
    <source>
        <dbReference type="ARBA" id="ARBA00022786"/>
    </source>
</evidence>
<feature type="compositionally biased region" description="Pro residues" evidence="15">
    <location>
        <begin position="248"/>
        <end position="257"/>
    </location>
</feature>
<dbReference type="eggNOG" id="KOG1280">
    <property type="taxonomic scope" value="Eukaryota"/>
</dbReference>
<keyword evidence="10 14" id="KW-0863">Zinc-finger</keyword>
<evidence type="ECO:0000256" key="8">
    <source>
        <dbReference type="ARBA" id="ARBA00022723"/>
    </source>
</evidence>
<dbReference type="GO" id="GO:0005886">
    <property type="term" value="C:plasma membrane"/>
    <property type="evidence" value="ECO:0007669"/>
    <property type="project" value="TreeGrafter"/>
</dbReference>
<accession>B4GK36</accession>
<dbReference type="OrthoDB" id="7873042at2759"/>
<feature type="region of interest" description="Disordered" evidence="15">
    <location>
        <begin position="232"/>
        <end position="270"/>
    </location>
</feature>
<gene>
    <name evidence="17" type="primary">Dper\GL26000</name>
    <name evidence="17" type="ORF">Dper_GL26000</name>
</gene>
<evidence type="ECO:0000256" key="12">
    <source>
        <dbReference type="ARBA" id="ARBA00022833"/>
    </source>
</evidence>
<dbReference type="GO" id="GO:0099536">
    <property type="term" value="P:synaptic signaling"/>
    <property type="evidence" value="ECO:0007669"/>
    <property type="project" value="TreeGrafter"/>
</dbReference>
<comment type="catalytic activity">
    <reaction evidence="1">
        <text>S-ubiquitinyl-[E2 ubiquitin-conjugating enzyme]-L-cysteine + [acceptor protein]-L-lysine = [E2 ubiquitin-conjugating enzyme]-L-cysteine + N(6)-ubiquitinyl-[acceptor protein]-L-lysine.</text>
        <dbReference type="EC" id="2.3.2.27"/>
    </reaction>
</comment>
<dbReference type="SMART" id="SM00291">
    <property type="entry name" value="ZnF_ZZ"/>
    <property type="match status" value="1"/>
</dbReference>
<dbReference type="OMA" id="LRCVNYD"/>
<dbReference type="GO" id="GO:0023051">
    <property type="term" value="P:regulation of signaling"/>
    <property type="evidence" value="ECO:0007669"/>
    <property type="project" value="UniProtKB-ARBA"/>
</dbReference>
<keyword evidence="7" id="KW-0808">Transferase</keyword>
<organism evidence="18">
    <name type="scientific">Drosophila persimilis</name>
    <name type="common">Fruit fly</name>
    <dbReference type="NCBI Taxonomy" id="7234"/>
    <lineage>
        <taxon>Eukaryota</taxon>
        <taxon>Metazoa</taxon>
        <taxon>Ecdysozoa</taxon>
        <taxon>Arthropoda</taxon>
        <taxon>Hexapoda</taxon>
        <taxon>Insecta</taxon>
        <taxon>Pterygota</taxon>
        <taxon>Neoptera</taxon>
        <taxon>Endopterygota</taxon>
        <taxon>Diptera</taxon>
        <taxon>Brachycera</taxon>
        <taxon>Muscomorpha</taxon>
        <taxon>Ephydroidea</taxon>
        <taxon>Drosophilidae</taxon>
        <taxon>Drosophila</taxon>
        <taxon>Sophophora</taxon>
    </lineage>
</organism>
<keyword evidence="8" id="KW-0479">Metal-binding</keyword>
<dbReference type="CDD" id="cd02338">
    <property type="entry name" value="ZZ_PCMF_like"/>
    <property type="match status" value="1"/>
</dbReference>
<dbReference type="PROSITE" id="PS50135">
    <property type="entry name" value="ZF_ZZ_2"/>
    <property type="match status" value="1"/>
</dbReference>
<dbReference type="EC" id="2.3.2.27" evidence="5"/>
<evidence type="ECO:0000256" key="3">
    <source>
        <dbReference type="ARBA" id="ARBA00004603"/>
    </source>
</evidence>
<comment type="subcellular location">
    <subcellularLocation>
        <location evidence="3">Late endosome</location>
    </subcellularLocation>
    <subcellularLocation>
        <location evidence="2">Lysosome</location>
    </subcellularLocation>
</comment>
<evidence type="ECO:0000256" key="2">
    <source>
        <dbReference type="ARBA" id="ARBA00004371"/>
    </source>
</evidence>
<evidence type="ECO:0000256" key="6">
    <source>
        <dbReference type="ARBA" id="ARBA00014999"/>
    </source>
</evidence>
<dbReference type="SUPFAM" id="SSF57850">
    <property type="entry name" value="RING/U-box"/>
    <property type="match status" value="1"/>
</dbReference>
<evidence type="ECO:0000256" key="10">
    <source>
        <dbReference type="ARBA" id="ARBA00022771"/>
    </source>
</evidence>
<dbReference type="GO" id="GO:0061630">
    <property type="term" value="F:ubiquitin protein ligase activity"/>
    <property type="evidence" value="ECO:0007669"/>
    <property type="project" value="UniProtKB-EC"/>
</dbReference>